<evidence type="ECO:0000259" key="1">
    <source>
        <dbReference type="Pfam" id="PF03417"/>
    </source>
</evidence>
<reference evidence="2 3" key="1">
    <citation type="submission" date="2020-08" db="EMBL/GenBank/DDBJ databases">
        <title>A Genomic Blueprint of the Chicken Gut Microbiome.</title>
        <authorList>
            <person name="Gilroy R."/>
            <person name="Ravi A."/>
            <person name="Getino M."/>
            <person name="Pursley I."/>
            <person name="Horton D.L."/>
            <person name="Alikhan N.-F."/>
            <person name="Baker D."/>
            <person name="Gharbi K."/>
            <person name="Hall N."/>
            <person name="Watson M."/>
            <person name="Adriaenssens E.M."/>
            <person name="Foster-Nyarko E."/>
            <person name="Jarju S."/>
            <person name="Secka A."/>
            <person name="Antonio M."/>
            <person name="Oren A."/>
            <person name="Chaudhuri R."/>
            <person name="La Ragione R.M."/>
            <person name="Hildebrand F."/>
            <person name="Pallen M.J."/>
        </authorList>
    </citation>
    <scope>NUCLEOTIDE SEQUENCE [LARGE SCALE GENOMIC DNA]</scope>
    <source>
        <strain evidence="2 3">Sa2BUA9</strain>
    </source>
</reference>
<keyword evidence="3" id="KW-1185">Reference proteome</keyword>
<dbReference type="CDD" id="cd01935">
    <property type="entry name" value="Ntn_CGH_like"/>
    <property type="match status" value="1"/>
</dbReference>
<dbReference type="EMBL" id="JACSQO010000008">
    <property type="protein sequence ID" value="MBD7945457.1"/>
    <property type="molecule type" value="Genomic_DNA"/>
</dbReference>
<evidence type="ECO:0000313" key="2">
    <source>
        <dbReference type="EMBL" id="MBD7945457.1"/>
    </source>
</evidence>
<dbReference type="InterPro" id="IPR047794">
    <property type="entry name" value="C45_proenzyme-like"/>
</dbReference>
<name>A0ABR8RD38_9BACI</name>
<accession>A0ABR8RD38</accession>
<organism evidence="2 3">
    <name type="scientific">Psychrobacillus faecigallinarum</name>
    <dbReference type="NCBI Taxonomy" id="2762235"/>
    <lineage>
        <taxon>Bacteria</taxon>
        <taxon>Bacillati</taxon>
        <taxon>Bacillota</taxon>
        <taxon>Bacilli</taxon>
        <taxon>Bacillales</taxon>
        <taxon>Bacillaceae</taxon>
        <taxon>Psychrobacillus</taxon>
    </lineage>
</organism>
<dbReference type="NCBIfam" id="NF040521">
    <property type="entry name" value="C45_proenzyme"/>
    <property type="match status" value="1"/>
</dbReference>
<dbReference type="InterPro" id="IPR047801">
    <property type="entry name" value="Peptidase_C45"/>
</dbReference>
<feature type="domain" description="Peptidase C45 hydrolase" evidence="1">
    <location>
        <begin position="105"/>
        <end position="312"/>
    </location>
</feature>
<sequence length="341" mass="38993">MSNEELILKLVKLQGSYFEIGVQQGEELLTSVASENQEMLKKMTAHSKYEKSEKWLEQISPSILEEIKGLAKGARMNIPHAIRLYSGYDMEFPTMGCTSFVSNGMYVRNYDFSPDFYDSRLVFMKPKGGYASVGFSQQIIGRLDGMNEKGLVVGLHFVNNEERKEGFMATTIVRILLDNCKNVEEAIELIEKIPHAYCYNYSMTDSSGKGVVVEAASNNIHINIDKQITCTNHFEAHRLKEKNRKDIQSSILRKTYLNELLTKTLSKNQLYHQFNDGKSPLFFNYYKQYFGTLHTVIYSPQDLSITFGVGENCKPYTVKLLDFINQNISLPSSIRGEIRQQ</sequence>
<dbReference type="RefSeq" id="WP_151112177.1">
    <property type="nucleotide sequence ID" value="NZ_JACSQO010000008.1"/>
</dbReference>
<dbReference type="Pfam" id="PF03417">
    <property type="entry name" value="AAT"/>
    <property type="match status" value="1"/>
</dbReference>
<dbReference type="Gene3D" id="3.60.60.10">
    <property type="entry name" value="Penicillin V Acylase, Chain A"/>
    <property type="match status" value="1"/>
</dbReference>
<dbReference type="PANTHER" id="PTHR34180">
    <property type="entry name" value="PEPTIDASE C45"/>
    <property type="match status" value="1"/>
</dbReference>
<gene>
    <name evidence="2" type="ORF">H9650_15120</name>
</gene>
<dbReference type="InterPro" id="IPR029055">
    <property type="entry name" value="Ntn_hydrolases_N"/>
</dbReference>
<dbReference type="GO" id="GO:0016787">
    <property type="term" value="F:hydrolase activity"/>
    <property type="evidence" value="ECO:0007669"/>
    <property type="project" value="UniProtKB-KW"/>
</dbReference>
<protein>
    <submittedName>
        <fullName evidence="2">Linear amide C-N hydrolase</fullName>
    </submittedName>
</protein>
<comment type="caution">
    <text evidence="2">The sequence shown here is derived from an EMBL/GenBank/DDBJ whole genome shotgun (WGS) entry which is preliminary data.</text>
</comment>
<dbReference type="InterPro" id="IPR005079">
    <property type="entry name" value="Peptidase_C45_hydrolase"/>
</dbReference>
<proteinExistence type="predicted"/>
<dbReference type="SUPFAM" id="SSF56235">
    <property type="entry name" value="N-terminal nucleophile aminohydrolases (Ntn hydrolases)"/>
    <property type="match status" value="1"/>
</dbReference>
<dbReference type="Proteomes" id="UP000640786">
    <property type="component" value="Unassembled WGS sequence"/>
</dbReference>
<evidence type="ECO:0000313" key="3">
    <source>
        <dbReference type="Proteomes" id="UP000640786"/>
    </source>
</evidence>
<keyword evidence="2" id="KW-0378">Hydrolase</keyword>
<dbReference type="PANTHER" id="PTHR34180:SF1">
    <property type="entry name" value="BETA-ALANYL-DOPAMINE_CARCININE HYDROLASE"/>
    <property type="match status" value="1"/>
</dbReference>